<dbReference type="SUPFAM" id="SSF53474">
    <property type="entry name" value="alpha/beta-Hydrolases"/>
    <property type="match status" value="1"/>
</dbReference>
<reference evidence="1 2" key="1">
    <citation type="submission" date="2016-03" db="EMBL/GenBank/DDBJ databases">
        <title>Deep-sea bacteria in the southern Pacific.</title>
        <authorList>
            <person name="Tang K."/>
        </authorList>
    </citation>
    <scope>NUCLEOTIDE SEQUENCE [LARGE SCALE GENOMIC DNA]</scope>
    <source>
        <strain evidence="1 2">JLT2016</strain>
    </source>
</reference>
<proteinExistence type="predicted"/>
<gene>
    <name evidence="1" type="ORF">Ga0080559_TMP2927</name>
</gene>
<accession>A0A1U7D6H3</accession>
<dbReference type="STRING" id="1229727.Ga0080559_TMP2927"/>
<dbReference type="EMBL" id="CP014796">
    <property type="protein sequence ID" value="APX23723.1"/>
    <property type="molecule type" value="Genomic_DNA"/>
</dbReference>
<evidence type="ECO:0008006" key="3">
    <source>
        <dbReference type="Google" id="ProtNLM"/>
    </source>
</evidence>
<name>A0A1U7D6H3_9RHOB</name>
<dbReference type="AlphaFoldDB" id="A0A1U7D6H3"/>
<protein>
    <recommendedName>
        <fullName evidence="3">Alpha/beta hydrolase</fullName>
    </recommendedName>
</protein>
<dbReference type="OrthoDB" id="7247356at2"/>
<evidence type="ECO:0000313" key="2">
    <source>
        <dbReference type="Proteomes" id="UP000186559"/>
    </source>
</evidence>
<dbReference type="InterPro" id="IPR029058">
    <property type="entry name" value="AB_hydrolase_fold"/>
</dbReference>
<organism evidence="1 2">
    <name type="scientific">Salipiger profundus</name>
    <dbReference type="NCBI Taxonomy" id="1229727"/>
    <lineage>
        <taxon>Bacteria</taxon>
        <taxon>Pseudomonadati</taxon>
        <taxon>Pseudomonadota</taxon>
        <taxon>Alphaproteobacteria</taxon>
        <taxon>Rhodobacterales</taxon>
        <taxon>Roseobacteraceae</taxon>
        <taxon>Salipiger</taxon>
    </lineage>
</organism>
<dbReference type="RefSeq" id="WP_076623678.1">
    <property type="nucleotide sequence ID" value="NZ_BMEW01000007.1"/>
</dbReference>
<evidence type="ECO:0000313" key="1">
    <source>
        <dbReference type="EMBL" id="APX23723.1"/>
    </source>
</evidence>
<dbReference type="Proteomes" id="UP000186559">
    <property type="component" value="Chromosome"/>
</dbReference>
<dbReference type="KEGG" id="tpro:Ga0080559_TMP2927"/>
<sequence length="269" mass="29201">MRAERVFDGALLRADLFKGDRRRLFVSFRQRVGAPGTFEDARPVRAYTAKGYAHLHIQSRWNDWFVNAETPALEAALRALAPRYLRAVALGFSMGGYGALRFSGVLGLAQVIAVAPQVSIAPEVVPWDPRYRVEAGGFDAVAGDLRLHGNRDLRGVVLCDPFLGMDLRHAALAQAQALFPRLRICRLAGGGHPPTRVLRQGGAFPALQAQLFHGGVDAAALIGTHRLARRCSPSYFAHMSRVAKRRGRPVLAARLEALGAAAEPVVNKG</sequence>
<keyword evidence="2" id="KW-1185">Reference proteome</keyword>